<protein>
    <submittedName>
        <fullName evidence="6">DNA-binding transcriptional LysR family regulator</fullName>
    </submittedName>
</protein>
<dbReference type="PANTHER" id="PTHR30537:SF1">
    <property type="entry name" value="HTH-TYPE TRANSCRIPTIONAL REGULATOR PGRR"/>
    <property type="match status" value="1"/>
</dbReference>
<name>A0ABU0LUU8_9HYPH</name>
<dbReference type="InterPro" id="IPR058163">
    <property type="entry name" value="LysR-type_TF_proteobact-type"/>
</dbReference>
<dbReference type="PANTHER" id="PTHR30537">
    <property type="entry name" value="HTH-TYPE TRANSCRIPTIONAL REGULATOR"/>
    <property type="match status" value="1"/>
</dbReference>
<dbReference type="Gene3D" id="1.10.10.10">
    <property type="entry name" value="Winged helix-like DNA-binding domain superfamily/Winged helix DNA-binding domain"/>
    <property type="match status" value="1"/>
</dbReference>
<dbReference type="InterPro" id="IPR005119">
    <property type="entry name" value="LysR_subst-bd"/>
</dbReference>
<dbReference type="InterPro" id="IPR036388">
    <property type="entry name" value="WH-like_DNA-bd_sf"/>
</dbReference>
<reference evidence="6 7" key="1">
    <citation type="submission" date="2023-07" db="EMBL/GenBank/DDBJ databases">
        <title>Genomic Encyclopedia of Type Strains, Phase IV (KMG-IV): sequencing the most valuable type-strain genomes for metagenomic binning, comparative biology and taxonomic classification.</title>
        <authorList>
            <person name="Goeker M."/>
        </authorList>
    </citation>
    <scope>NUCLEOTIDE SEQUENCE [LARGE SCALE GENOMIC DNA]</scope>
    <source>
        <strain evidence="6 7">DSM 15561</strain>
    </source>
</reference>
<dbReference type="EMBL" id="JAUSVR010000013">
    <property type="protein sequence ID" value="MDQ0512481.1"/>
    <property type="molecule type" value="Genomic_DNA"/>
</dbReference>
<dbReference type="SUPFAM" id="SSF46785">
    <property type="entry name" value="Winged helix' DNA-binding domain"/>
    <property type="match status" value="1"/>
</dbReference>
<keyword evidence="2" id="KW-0805">Transcription regulation</keyword>
<dbReference type="InterPro" id="IPR000847">
    <property type="entry name" value="LysR_HTH_N"/>
</dbReference>
<dbReference type="SUPFAM" id="SSF53850">
    <property type="entry name" value="Periplasmic binding protein-like II"/>
    <property type="match status" value="1"/>
</dbReference>
<evidence type="ECO:0000313" key="7">
    <source>
        <dbReference type="Proteomes" id="UP001235094"/>
    </source>
</evidence>
<keyword evidence="7" id="KW-1185">Reference proteome</keyword>
<keyword evidence="3 6" id="KW-0238">DNA-binding</keyword>
<accession>A0ABU0LUU8</accession>
<evidence type="ECO:0000256" key="3">
    <source>
        <dbReference type="ARBA" id="ARBA00023125"/>
    </source>
</evidence>
<dbReference type="Pfam" id="PF00126">
    <property type="entry name" value="HTH_1"/>
    <property type="match status" value="1"/>
</dbReference>
<dbReference type="InterPro" id="IPR036390">
    <property type="entry name" value="WH_DNA-bd_sf"/>
</dbReference>
<gene>
    <name evidence="6" type="ORF">QOZ99_003391</name>
</gene>
<evidence type="ECO:0000259" key="5">
    <source>
        <dbReference type="PROSITE" id="PS50931"/>
    </source>
</evidence>
<keyword evidence="4" id="KW-0804">Transcription</keyword>
<evidence type="ECO:0000313" key="6">
    <source>
        <dbReference type="EMBL" id="MDQ0512481.1"/>
    </source>
</evidence>
<feature type="domain" description="HTH lysR-type" evidence="5">
    <location>
        <begin position="4"/>
        <end position="61"/>
    </location>
</feature>
<dbReference type="Gene3D" id="3.40.190.290">
    <property type="match status" value="1"/>
</dbReference>
<comment type="similarity">
    <text evidence="1">Belongs to the LysR transcriptional regulatory family.</text>
</comment>
<dbReference type="RefSeq" id="WP_306891164.1">
    <property type="nucleotide sequence ID" value="NZ_JAUSVR010000013.1"/>
</dbReference>
<dbReference type="Proteomes" id="UP001235094">
    <property type="component" value="Unassembled WGS sequence"/>
</dbReference>
<sequence length="296" mass="31930">MIDLRLSELEALREVAAHRSFRAAARHMGVAASSLSHTIASLEARLGVRLFNRTTRSVALSEAGELFLGQVGPCLSGIATSVEAIARFRDEPSGQVKINSSVAGAQRILPLVKGFLEAHPQITLILTSEDKLVDIVASGFDAGLRLRSAVPRDMVAIPVGGSRSFALVASPDYVARRGSPMVPEQLTGHECIRVQFPSGALHRWSFEADGEESRLDPPGRLIVGDVSTALQAALGGFGLAFIPEDLARPSLGRGDLIRLMEKWTPPFEGLCLFYPPQRFMSPALRAFIDHVRSSRG</sequence>
<proteinExistence type="inferred from homology"/>
<evidence type="ECO:0000256" key="2">
    <source>
        <dbReference type="ARBA" id="ARBA00023015"/>
    </source>
</evidence>
<comment type="caution">
    <text evidence="6">The sequence shown here is derived from an EMBL/GenBank/DDBJ whole genome shotgun (WGS) entry which is preliminary data.</text>
</comment>
<dbReference type="GO" id="GO:0003677">
    <property type="term" value="F:DNA binding"/>
    <property type="evidence" value="ECO:0007669"/>
    <property type="project" value="UniProtKB-KW"/>
</dbReference>
<dbReference type="PROSITE" id="PS50931">
    <property type="entry name" value="HTH_LYSR"/>
    <property type="match status" value="1"/>
</dbReference>
<evidence type="ECO:0000256" key="4">
    <source>
        <dbReference type="ARBA" id="ARBA00023163"/>
    </source>
</evidence>
<evidence type="ECO:0000256" key="1">
    <source>
        <dbReference type="ARBA" id="ARBA00009437"/>
    </source>
</evidence>
<dbReference type="Pfam" id="PF03466">
    <property type="entry name" value="LysR_substrate"/>
    <property type="match status" value="1"/>
</dbReference>
<organism evidence="6 7">
    <name type="scientific">Ancylobacter amanitiformis</name>
    <dbReference type="NCBI Taxonomy" id="217069"/>
    <lineage>
        <taxon>Bacteria</taxon>
        <taxon>Pseudomonadati</taxon>
        <taxon>Pseudomonadota</taxon>
        <taxon>Alphaproteobacteria</taxon>
        <taxon>Hyphomicrobiales</taxon>
        <taxon>Xanthobacteraceae</taxon>
        <taxon>Ancylobacter</taxon>
    </lineage>
</organism>